<dbReference type="PANTHER" id="PTHR21310:SF15">
    <property type="entry name" value="AMINOGLYCOSIDE PHOSPHOTRANSFERASE DOMAIN-CONTAINING PROTEIN"/>
    <property type="match status" value="1"/>
</dbReference>
<dbReference type="PANTHER" id="PTHR21310">
    <property type="entry name" value="AMINOGLYCOSIDE PHOSPHOTRANSFERASE-RELATED-RELATED"/>
    <property type="match status" value="1"/>
</dbReference>
<gene>
    <name evidence="2" type="ORF">JK636_18820</name>
</gene>
<reference evidence="2 3" key="1">
    <citation type="submission" date="2021-01" db="EMBL/GenBank/DDBJ databases">
        <title>Genome public.</title>
        <authorList>
            <person name="Liu C."/>
            <person name="Sun Q."/>
        </authorList>
    </citation>
    <scope>NUCLEOTIDE SEQUENCE [LARGE SCALE GENOMIC DNA]</scope>
    <source>
        <strain evidence="2 3">YIM B02515</strain>
    </source>
</reference>
<protein>
    <submittedName>
        <fullName evidence="2">Aminoglycoside phosphotransferase family protein</fullName>
    </submittedName>
</protein>
<comment type="caution">
    <text evidence="2">The sequence shown here is derived from an EMBL/GenBank/DDBJ whole genome shotgun (WGS) entry which is preliminary data.</text>
</comment>
<dbReference type="InterPro" id="IPR002575">
    <property type="entry name" value="Aminoglycoside_PTrfase"/>
</dbReference>
<dbReference type="SUPFAM" id="SSF56112">
    <property type="entry name" value="Protein kinase-like (PK-like)"/>
    <property type="match status" value="1"/>
</dbReference>
<evidence type="ECO:0000259" key="1">
    <source>
        <dbReference type="Pfam" id="PF01636"/>
    </source>
</evidence>
<dbReference type="EMBL" id="JAESWC010000018">
    <property type="protein sequence ID" value="MBL4937762.1"/>
    <property type="molecule type" value="Genomic_DNA"/>
</dbReference>
<dbReference type="RefSeq" id="WP_202750512.1">
    <property type="nucleotide sequence ID" value="NZ_JAESWC010000018.1"/>
</dbReference>
<dbReference type="InterPro" id="IPR051678">
    <property type="entry name" value="AGP_Transferase"/>
</dbReference>
<organism evidence="2 3">
    <name type="scientific">Clostridium rhizosphaerae</name>
    <dbReference type="NCBI Taxonomy" id="2803861"/>
    <lineage>
        <taxon>Bacteria</taxon>
        <taxon>Bacillati</taxon>
        <taxon>Bacillota</taxon>
        <taxon>Clostridia</taxon>
        <taxon>Eubacteriales</taxon>
        <taxon>Clostridiaceae</taxon>
        <taxon>Clostridium</taxon>
    </lineage>
</organism>
<sequence length="318" mass="37605">MSQNNERLFNFESVDTEVIHTIFSKYNNRLLIQNIVPITDGMSTSNYMVEANNKKYLLKVYPKNNDHSDIEIAAYKHAHYIIKVPEILHFDNSKTIIDNTYAIFQYIDGLTLREYVAKNRGFTNNIAYKIGSMLALLHRKEYDCTALLDDDLCIKKQVTQFENQYEFFLAGMPGKHLNEKLKRDLEHFIDDNRHLIERISKKNVFCHGDFIPSNILIDVHDTPWFIDFEYCFSAPCYYDIGKLFRTRENYSEYIDDKMKRDFAEGYNVMSYRTLPENWHKLGKIADIVVMLALINRENIPRDWIEGIEEEIIVTMNMQ</sequence>
<dbReference type="Proteomes" id="UP000632377">
    <property type="component" value="Unassembled WGS sequence"/>
</dbReference>
<dbReference type="Gene3D" id="3.30.200.20">
    <property type="entry name" value="Phosphorylase Kinase, domain 1"/>
    <property type="match status" value="1"/>
</dbReference>
<dbReference type="Gene3D" id="3.90.1200.10">
    <property type="match status" value="1"/>
</dbReference>
<keyword evidence="3" id="KW-1185">Reference proteome</keyword>
<proteinExistence type="predicted"/>
<name>A0ABS1TG58_9CLOT</name>
<accession>A0ABS1TG58</accession>
<dbReference type="InterPro" id="IPR011009">
    <property type="entry name" value="Kinase-like_dom_sf"/>
</dbReference>
<evidence type="ECO:0000313" key="3">
    <source>
        <dbReference type="Proteomes" id="UP000632377"/>
    </source>
</evidence>
<dbReference type="Pfam" id="PF01636">
    <property type="entry name" value="APH"/>
    <property type="match status" value="1"/>
</dbReference>
<evidence type="ECO:0000313" key="2">
    <source>
        <dbReference type="EMBL" id="MBL4937762.1"/>
    </source>
</evidence>
<feature type="domain" description="Aminoglycoside phosphotransferase" evidence="1">
    <location>
        <begin position="35"/>
        <end position="263"/>
    </location>
</feature>